<evidence type="ECO:0000256" key="2">
    <source>
        <dbReference type="ARBA" id="ARBA00004799"/>
    </source>
</evidence>
<dbReference type="InterPro" id="IPR036615">
    <property type="entry name" value="Mur_ligase_C_dom_sf"/>
</dbReference>
<dbReference type="PANTHER" id="PTHR11136:SF0">
    <property type="entry name" value="DIHYDROFOLATE SYNTHETASE-RELATED"/>
    <property type="match status" value="1"/>
</dbReference>
<evidence type="ECO:0000256" key="6">
    <source>
        <dbReference type="ARBA" id="ARBA00013023"/>
    </source>
</evidence>
<dbReference type="GO" id="GO:0005524">
    <property type="term" value="F:ATP binding"/>
    <property type="evidence" value="ECO:0007669"/>
    <property type="project" value="UniProtKB-KW"/>
</dbReference>
<evidence type="ECO:0000313" key="21">
    <source>
        <dbReference type="EMBL" id="MBK6300428.1"/>
    </source>
</evidence>
<dbReference type="InterPro" id="IPR001645">
    <property type="entry name" value="Folylpolyglutamate_synth"/>
</dbReference>
<dbReference type="GO" id="GO:0046872">
    <property type="term" value="F:metal ion binding"/>
    <property type="evidence" value="ECO:0007669"/>
    <property type="project" value="UniProtKB-KW"/>
</dbReference>
<dbReference type="Pfam" id="PF08245">
    <property type="entry name" value="Mur_ligase_M"/>
    <property type="match status" value="1"/>
</dbReference>
<comment type="pathway">
    <text evidence="2">Cofactor biosynthesis; tetrahydrofolate biosynthesis; 7,8-dihydrofolate from 2-amino-4-hydroxy-6-hydroxymethyl-7,8-dihydropteridine diphosphate and 4-aminobenzoate: step 2/2.</text>
</comment>
<keyword evidence="13" id="KW-0460">Magnesium</keyword>
<accession>A0A935IPG5</accession>
<comment type="subunit">
    <text evidence="5">Monomer.</text>
</comment>
<dbReference type="GO" id="GO:0008841">
    <property type="term" value="F:dihydrofolate synthase activity"/>
    <property type="evidence" value="ECO:0007669"/>
    <property type="project" value="UniProtKB-EC"/>
</dbReference>
<dbReference type="PANTHER" id="PTHR11136">
    <property type="entry name" value="FOLYLPOLYGLUTAMATE SYNTHASE-RELATED"/>
    <property type="match status" value="1"/>
</dbReference>
<dbReference type="EC" id="6.3.2.17" evidence="7"/>
<dbReference type="Pfam" id="PF02875">
    <property type="entry name" value="Mur_ligase_C"/>
    <property type="match status" value="1"/>
</dbReference>
<evidence type="ECO:0000256" key="7">
    <source>
        <dbReference type="ARBA" id="ARBA00013025"/>
    </source>
</evidence>
<evidence type="ECO:0000256" key="1">
    <source>
        <dbReference type="ARBA" id="ARBA00001946"/>
    </source>
</evidence>
<proteinExistence type="inferred from homology"/>
<dbReference type="FunFam" id="3.40.1190.10:FF:000004">
    <property type="entry name" value="Dihydrofolate synthase/folylpolyglutamate synthase"/>
    <property type="match status" value="1"/>
</dbReference>
<feature type="domain" description="Mur ligase C-terminal" evidence="19">
    <location>
        <begin position="293"/>
        <end position="417"/>
    </location>
</feature>
<sequence length="433" mass="45372">MGRAPEHDLVPTLDRVAAVMELLGDPQRSFRVIHLTGTNGKTSTTRMIEALCREHGLRTGRFTSPHLHSMRERIAVDGEPVSAEVLVETWDEVAPIIEIVDARSAAEGGPRMTFFEVLVVLAYAVFADAPVDVAVVEVGMGGRWDATNVADGDVAVVTPIDIDHTHFLGSTVEEIAFEKAGIVKPGAVLVTAAQDEAVAAILTDRCDEVGARRYAADEDFAVTDREVALGGQLLAIRGVAGNYDEIFLPLHGEHQGANAALALVAVELFLGGGERRLDPEVVRAGFAAVTSPGRLEVVRRSPTILVDAAHNPHGATALALALGEAFSFARLVGVVAIFADKDAGAMLEALEPALDHVVVTRNSSPRSMNVASLGEIASGIFGAERVSVVPALPDALEEAVTVAESEGMGGGVVVTGSVVTAADVRLLLGVKET</sequence>
<dbReference type="Proteomes" id="UP000718281">
    <property type="component" value="Unassembled WGS sequence"/>
</dbReference>
<comment type="caution">
    <text evidence="22">The sequence shown here is derived from an EMBL/GenBank/DDBJ whole genome shotgun (WGS) entry which is preliminary data.</text>
</comment>
<evidence type="ECO:0000313" key="25">
    <source>
        <dbReference type="Proteomes" id="UP000726105"/>
    </source>
</evidence>
<evidence type="ECO:0000256" key="18">
    <source>
        <dbReference type="PIRNR" id="PIRNR001563"/>
    </source>
</evidence>
<protein>
    <recommendedName>
        <fullName evidence="8">Dihydrofolate synthase/folylpolyglutamate synthase</fullName>
        <ecNumber evidence="6">6.3.2.12</ecNumber>
        <ecNumber evidence="7">6.3.2.17</ecNumber>
    </recommendedName>
    <alternativeName>
        <fullName evidence="15">Tetrahydrofolylpolyglutamate synthase</fullName>
    </alternativeName>
</protein>
<keyword evidence="10" id="KW-0479">Metal-binding</keyword>
<dbReference type="GO" id="GO:0046656">
    <property type="term" value="P:folic acid biosynthetic process"/>
    <property type="evidence" value="ECO:0007669"/>
    <property type="project" value="UniProtKB-KW"/>
</dbReference>
<dbReference type="SUPFAM" id="SSF53244">
    <property type="entry name" value="MurD-like peptide ligases, peptide-binding domain"/>
    <property type="match status" value="1"/>
</dbReference>
<comment type="similarity">
    <text evidence="4 18">Belongs to the folylpolyglutamate synthase family.</text>
</comment>
<evidence type="ECO:0000313" key="22">
    <source>
        <dbReference type="EMBL" id="MBK7272781.1"/>
    </source>
</evidence>
<evidence type="ECO:0000256" key="12">
    <source>
        <dbReference type="ARBA" id="ARBA00022840"/>
    </source>
</evidence>
<dbReference type="NCBIfam" id="TIGR01499">
    <property type="entry name" value="folC"/>
    <property type="match status" value="1"/>
</dbReference>
<comment type="catalytic activity">
    <reaction evidence="17">
        <text>7,8-dihydropteroate + L-glutamate + ATP = 7,8-dihydrofolate + ADP + phosphate + H(+)</text>
        <dbReference type="Rhea" id="RHEA:23584"/>
        <dbReference type="ChEBI" id="CHEBI:15378"/>
        <dbReference type="ChEBI" id="CHEBI:17839"/>
        <dbReference type="ChEBI" id="CHEBI:29985"/>
        <dbReference type="ChEBI" id="CHEBI:30616"/>
        <dbReference type="ChEBI" id="CHEBI:43474"/>
        <dbReference type="ChEBI" id="CHEBI:57451"/>
        <dbReference type="ChEBI" id="CHEBI:456216"/>
        <dbReference type="EC" id="6.3.2.12"/>
    </reaction>
</comment>
<dbReference type="EC" id="6.3.2.12" evidence="6"/>
<dbReference type="Proteomes" id="UP000726105">
    <property type="component" value="Unassembled WGS sequence"/>
</dbReference>
<evidence type="ECO:0000256" key="10">
    <source>
        <dbReference type="ARBA" id="ARBA00022723"/>
    </source>
</evidence>
<dbReference type="EMBL" id="JADKGK010000022">
    <property type="protein sequence ID" value="MBL0004852.1"/>
    <property type="molecule type" value="Genomic_DNA"/>
</dbReference>
<keyword evidence="11 18" id="KW-0547">Nucleotide-binding</keyword>
<evidence type="ECO:0000313" key="23">
    <source>
        <dbReference type="EMBL" id="MBL0004852.1"/>
    </source>
</evidence>
<dbReference type="EMBL" id="JADJIB010000002">
    <property type="protein sequence ID" value="MBK7272781.1"/>
    <property type="molecule type" value="Genomic_DNA"/>
</dbReference>
<evidence type="ECO:0000256" key="14">
    <source>
        <dbReference type="ARBA" id="ARBA00022909"/>
    </source>
</evidence>
<organism evidence="22 25">
    <name type="scientific">Candidatus Phosphoribacter hodrii</name>
    <dbReference type="NCBI Taxonomy" id="2953743"/>
    <lineage>
        <taxon>Bacteria</taxon>
        <taxon>Bacillati</taxon>
        <taxon>Actinomycetota</taxon>
        <taxon>Actinomycetes</taxon>
        <taxon>Micrococcales</taxon>
        <taxon>Dermatophilaceae</taxon>
        <taxon>Candidatus Phosphoribacter</taxon>
    </lineage>
</organism>
<dbReference type="InterPro" id="IPR036565">
    <property type="entry name" value="Mur-like_cat_sf"/>
</dbReference>
<dbReference type="PIRSF" id="PIRSF001563">
    <property type="entry name" value="Folylpolyglu_synth"/>
    <property type="match status" value="1"/>
</dbReference>
<gene>
    <name evidence="21" type="ORF">IPF40_05045</name>
    <name evidence="22" type="ORF">IPI13_06280</name>
    <name evidence="23" type="ORF">IPP00_12995</name>
</gene>
<feature type="domain" description="Mur ligase central" evidence="20">
    <location>
        <begin position="121"/>
        <end position="265"/>
    </location>
</feature>
<evidence type="ECO:0000256" key="3">
    <source>
        <dbReference type="ARBA" id="ARBA00005150"/>
    </source>
</evidence>
<dbReference type="EMBL" id="JADIXZ010000004">
    <property type="protein sequence ID" value="MBK6300428.1"/>
    <property type="molecule type" value="Genomic_DNA"/>
</dbReference>
<evidence type="ECO:0000256" key="13">
    <source>
        <dbReference type="ARBA" id="ARBA00022842"/>
    </source>
</evidence>
<evidence type="ECO:0000256" key="5">
    <source>
        <dbReference type="ARBA" id="ARBA00011245"/>
    </source>
</evidence>
<evidence type="ECO:0000256" key="8">
    <source>
        <dbReference type="ARBA" id="ARBA00019357"/>
    </source>
</evidence>
<evidence type="ECO:0000256" key="16">
    <source>
        <dbReference type="ARBA" id="ARBA00047493"/>
    </source>
</evidence>
<name>A0A935IPG5_9MICO</name>
<dbReference type="SUPFAM" id="SSF53623">
    <property type="entry name" value="MurD-like peptide ligases, catalytic domain"/>
    <property type="match status" value="1"/>
</dbReference>
<evidence type="ECO:0000256" key="15">
    <source>
        <dbReference type="ARBA" id="ARBA00030592"/>
    </source>
</evidence>
<evidence type="ECO:0000259" key="19">
    <source>
        <dbReference type="Pfam" id="PF02875"/>
    </source>
</evidence>
<reference evidence="24 25" key="1">
    <citation type="submission" date="2020-10" db="EMBL/GenBank/DDBJ databases">
        <title>Connecting structure to function with the recovery of over 1000 high-quality activated sludge metagenome-assembled genomes encoding full-length rRNA genes using long-read sequencing.</title>
        <authorList>
            <person name="Singleton C.M."/>
            <person name="Petriglieri F."/>
            <person name="Kristensen J.M."/>
            <person name="Kirkegaard R.H."/>
            <person name="Michaelsen T.Y."/>
            <person name="Andersen M.H."/>
            <person name="Karst S.M."/>
            <person name="Dueholm M.S."/>
            <person name="Nielsen P.H."/>
            <person name="Albertsen M."/>
        </authorList>
    </citation>
    <scope>NUCLEOTIDE SEQUENCE [LARGE SCALE GENOMIC DNA]</scope>
    <source>
        <strain evidence="21">AalE_18-Q3-R2-46_BAT3C.188</strain>
        <strain evidence="22">Ega_18-Q3-R5-49_MAXAC.001</strain>
        <strain evidence="23">Ribe_18-Q3-R11-54_MAXAC.001</strain>
    </source>
</reference>
<evidence type="ECO:0000259" key="20">
    <source>
        <dbReference type="Pfam" id="PF08245"/>
    </source>
</evidence>
<evidence type="ECO:0000256" key="11">
    <source>
        <dbReference type="ARBA" id="ARBA00022741"/>
    </source>
</evidence>
<dbReference type="GO" id="GO:0005737">
    <property type="term" value="C:cytoplasm"/>
    <property type="evidence" value="ECO:0007669"/>
    <property type="project" value="TreeGrafter"/>
</dbReference>
<dbReference type="Gene3D" id="3.90.190.20">
    <property type="entry name" value="Mur ligase, C-terminal domain"/>
    <property type="match status" value="1"/>
</dbReference>
<dbReference type="InterPro" id="IPR013221">
    <property type="entry name" value="Mur_ligase_cen"/>
</dbReference>
<evidence type="ECO:0000256" key="9">
    <source>
        <dbReference type="ARBA" id="ARBA00022598"/>
    </source>
</evidence>
<dbReference type="InterPro" id="IPR004101">
    <property type="entry name" value="Mur_ligase_C"/>
</dbReference>
<comment type="catalytic activity">
    <reaction evidence="16">
        <text>(6S)-5,6,7,8-tetrahydrofolyl-(gamma-L-Glu)(n) + L-glutamate + ATP = (6S)-5,6,7,8-tetrahydrofolyl-(gamma-L-Glu)(n+1) + ADP + phosphate + H(+)</text>
        <dbReference type="Rhea" id="RHEA:10580"/>
        <dbReference type="Rhea" id="RHEA-COMP:14738"/>
        <dbReference type="Rhea" id="RHEA-COMP:14740"/>
        <dbReference type="ChEBI" id="CHEBI:15378"/>
        <dbReference type="ChEBI" id="CHEBI:29985"/>
        <dbReference type="ChEBI" id="CHEBI:30616"/>
        <dbReference type="ChEBI" id="CHEBI:43474"/>
        <dbReference type="ChEBI" id="CHEBI:141005"/>
        <dbReference type="ChEBI" id="CHEBI:456216"/>
        <dbReference type="EC" id="6.3.2.17"/>
    </reaction>
</comment>
<evidence type="ECO:0000256" key="17">
    <source>
        <dbReference type="ARBA" id="ARBA00049161"/>
    </source>
</evidence>
<dbReference type="GO" id="GO:0004326">
    <property type="term" value="F:tetrahydrofolylpolyglutamate synthase activity"/>
    <property type="evidence" value="ECO:0007669"/>
    <property type="project" value="UniProtKB-EC"/>
</dbReference>
<keyword evidence="12 18" id="KW-0067">ATP-binding</keyword>
<evidence type="ECO:0000256" key="4">
    <source>
        <dbReference type="ARBA" id="ARBA00008276"/>
    </source>
</evidence>
<dbReference type="Gene3D" id="3.40.1190.10">
    <property type="entry name" value="Mur-like, catalytic domain"/>
    <property type="match status" value="1"/>
</dbReference>
<keyword evidence="9 18" id="KW-0436">Ligase</keyword>
<comment type="pathway">
    <text evidence="3">Cofactor biosynthesis; tetrahydrofolylpolyglutamate biosynthesis.</text>
</comment>
<dbReference type="AlphaFoldDB" id="A0A935IPG5"/>
<comment type="cofactor">
    <cofactor evidence="1">
        <name>Mg(2+)</name>
        <dbReference type="ChEBI" id="CHEBI:18420"/>
    </cofactor>
</comment>
<evidence type="ECO:0000313" key="24">
    <source>
        <dbReference type="Proteomes" id="UP000718281"/>
    </source>
</evidence>
<keyword evidence="14" id="KW-0289">Folate biosynthesis</keyword>
<dbReference type="Proteomes" id="UP000886632">
    <property type="component" value="Unassembled WGS sequence"/>
</dbReference>